<protein>
    <recommendedName>
        <fullName evidence="3">Endonuclease/exonuclease/phosphatase domain-containing protein</fullName>
    </recommendedName>
</protein>
<reference evidence="1" key="3">
    <citation type="journal article" date="2017" name="Nature">
        <title>Genome sequence of the progenitor of the wheat D genome Aegilops tauschii.</title>
        <authorList>
            <person name="Luo M.C."/>
            <person name="Gu Y.Q."/>
            <person name="Puiu D."/>
            <person name="Wang H."/>
            <person name="Twardziok S.O."/>
            <person name="Deal K.R."/>
            <person name="Huo N."/>
            <person name="Zhu T."/>
            <person name="Wang L."/>
            <person name="Wang Y."/>
            <person name="McGuire P.E."/>
            <person name="Liu S."/>
            <person name="Long H."/>
            <person name="Ramasamy R.K."/>
            <person name="Rodriguez J.C."/>
            <person name="Van S.L."/>
            <person name="Yuan L."/>
            <person name="Wang Z."/>
            <person name="Xia Z."/>
            <person name="Xiao L."/>
            <person name="Anderson O.D."/>
            <person name="Ouyang S."/>
            <person name="Liang Y."/>
            <person name="Zimin A.V."/>
            <person name="Pertea G."/>
            <person name="Qi P."/>
            <person name="Bennetzen J.L."/>
            <person name="Dai X."/>
            <person name="Dawson M.W."/>
            <person name="Muller H.G."/>
            <person name="Kugler K."/>
            <person name="Rivarola-Duarte L."/>
            <person name="Spannagl M."/>
            <person name="Mayer K.F.X."/>
            <person name="Lu F.H."/>
            <person name="Bevan M.W."/>
            <person name="Leroy P."/>
            <person name="Li P."/>
            <person name="You F.M."/>
            <person name="Sun Q."/>
            <person name="Liu Z."/>
            <person name="Lyons E."/>
            <person name="Wicker T."/>
            <person name="Salzberg S.L."/>
            <person name="Devos K.M."/>
            <person name="Dvorak J."/>
        </authorList>
    </citation>
    <scope>NUCLEOTIDE SEQUENCE [LARGE SCALE GENOMIC DNA]</scope>
    <source>
        <strain evidence="1">cv. AL8/78</strain>
    </source>
</reference>
<reference evidence="2" key="2">
    <citation type="journal article" date="2017" name="Nat. Plants">
        <title>The Aegilops tauschii genome reveals multiple impacts of transposons.</title>
        <authorList>
            <person name="Zhao G."/>
            <person name="Zou C."/>
            <person name="Li K."/>
            <person name="Wang K."/>
            <person name="Li T."/>
            <person name="Gao L."/>
            <person name="Zhang X."/>
            <person name="Wang H."/>
            <person name="Yang Z."/>
            <person name="Liu X."/>
            <person name="Jiang W."/>
            <person name="Mao L."/>
            <person name="Kong X."/>
            <person name="Jiao Y."/>
            <person name="Jia J."/>
        </authorList>
    </citation>
    <scope>NUCLEOTIDE SEQUENCE [LARGE SCALE GENOMIC DNA]</scope>
    <source>
        <strain evidence="2">cv. AL8/78</strain>
    </source>
</reference>
<reference evidence="2" key="1">
    <citation type="journal article" date="2014" name="Science">
        <title>Ancient hybridizations among the ancestral genomes of bread wheat.</title>
        <authorList>
            <consortium name="International Wheat Genome Sequencing Consortium,"/>
            <person name="Marcussen T."/>
            <person name="Sandve S.R."/>
            <person name="Heier L."/>
            <person name="Spannagl M."/>
            <person name="Pfeifer M."/>
            <person name="Jakobsen K.S."/>
            <person name="Wulff B.B."/>
            <person name="Steuernagel B."/>
            <person name="Mayer K.F."/>
            <person name="Olsen O.A."/>
        </authorList>
    </citation>
    <scope>NUCLEOTIDE SEQUENCE [LARGE SCALE GENOMIC DNA]</scope>
    <source>
        <strain evidence="2">cv. AL8/78</strain>
    </source>
</reference>
<dbReference type="Proteomes" id="UP000015105">
    <property type="component" value="Chromosome 2D"/>
</dbReference>
<dbReference type="AlphaFoldDB" id="A0A453D4K7"/>
<reference evidence="1" key="4">
    <citation type="submission" date="2019-03" db="UniProtKB">
        <authorList>
            <consortium name="EnsemblPlants"/>
        </authorList>
    </citation>
    <scope>IDENTIFICATION</scope>
</reference>
<sequence length="81" mass="9429">AGDFNLIRWASDKSSPNVDRARMRLFNDCIADLALREIARVGARWARFTWMNKQVDPIRSVLDRVFVSAQWEVMFPLCSLK</sequence>
<dbReference type="SUPFAM" id="SSF56219">
    <property type="entry name" value="DNase I-like"/>
    <property type="match status" value="1"/>
</dbReference>
<proteinExistence type="predicted"/>
<dbReference type="Gramene" id="AET2Gv21086100.1">
    <property type="protein sequence ID" value="AET2Gv21086100.1"/>
    <property type="gene ID" value="AET2Gv21086100"/>
</dbReference>
<dbReference type="EnsemblPlants" id="AET2Gv21086100.1">
    <property type="protein sequence ID" value="AET2Gv21086100.1"/>
    <property type="gene ID" value="AET2Gv21086100"/>
</dbReference>
<organism evidence="1 2">
    <name type="scientific">Aegilops tauschii subsp. strangulata</name>
    <name type="common">Goatgrass</name>
    <dbReference type="NCBI Taxonomy" id="200361"/>
    <lineage>
        <taxon>Eukaryota</taxon>
        <taxon>Viridiplantae</taxon>
        <taxon>Streptophyta</taxon>
        <taxon>Embryophyta</taxon>
        <taxon>Tracheophyta</taxon>
        <taxon>Spermatophyta</taxon>
        <taxon>Magnoliopsida</taxon>
        <taxon>Liliopsida</taxon>
        <taxon>Poales</taxon>
        <taxon>Poaceae</taxon>
        <taxon>BOP clade</taxon>
        <taxon>Pooideae</taxon>
        <taxon>Triticodae</taxon>
        <taxon>Triticeae</taxon>
        <taxon>Triticinae</taxon>
        <taxon>Aegilops</taxon>
    </lineage>
</organism>
<evidence type="ECO:0000313" key="2">
    <source>
        <dbReference type="Proteomes" id="UP000015105"/>
    </source>
</evidence>
<keyword evidence="2" id="KW-1185">Reference proteome</keyword>
<accession>A0A453D4K7</accession>
<evidence type="ECO:0000313" key="1">
    <source>
        <dbReference type="EnsemblPlants" id="AET2Gv21086100.1"/>
    </source>
</evidence>
<dbReference type="InterPro" id="IPR036691">
    <property type="entry name" value="Endo/exonu/phosph_ase_sf"/>
</dbReference>
<name>A0A453D4K7_AEGTS</name>
<reference evidence="1" key="5">
    <citation type="journal article" date="2021" name="G3 (Bethesda)">
        <title>Aegilops tauschii genome assembly Aet v5.0 features greater sequence contiguity and improved annotation.</title>
        <authorList>
            <person name="Wang L."/>
            <person name="Zhu T."/>
            <person name="Rodriguez J.C."/>
            <person name="Deal K.R."/>
            <person name="Dubcovsky J."/>
            <person name="McGuire P.E."/>
            <person name="Lux T."/>
            <person name="Spannagl M."/>
            <person name="Mayer K.F.X."/>
            <person name="Baldrich P."/>
            <person name="Meyers B.C."/>
            <person name="Huo N."/>
            <person name="Gu Y.Q."/>
            <person name="Zhou H."/>
            <person name="Devos K.M."/>
            <person name="Bennetzen J.L."/>
            <person name="Unver T."/>
            <person name="Budak H."/>
            <person name="Gulick P.J."/>
            <person name="Galiba G."/>
            <person name="Kalapos B."/>
            <person name="Nelson D.R."/>
            <person name="Li P."/>
            <person name="You F.M."/>
            <person name="Luo M.C."/>
            <person name="Dvorak J."/>
        </authorList>
    </citation>
    <scope>NUCLEOTIDE SEQUENCE [LARGE SCALE GENOMIC DNA]</scope>
    <source>
        <strain evidence="1">cv. AL8/78</strain>
    </source>
</reference>
<dbReference type="Gene3D" id="3.60.10.10">
    <property type="entry name" value="Endonuclease/exonuclease/phosphatase"/>
    <property type="match status" value="1"/>
</dbReference>
<evidence type="ECO:0008006" key="3">
    <source>
        <dbReference type="Google" id="ProtNLM"/>
    </source>
</evidence>